<dbReference type="GO" id="GO:0006511">
    <property type="term" value="P:ubiquitin-dependent protein catabolic process"/>
    <property type="evidence" value="ECO:0007669"/>
    <property type="project" value="TreeGrafter"/>
</dbReference>
<keyword evidence="1" id="KW-0479">Metal-binding</keyword>
<dbReference type="OMA" id="EQMAQGI"/>
<evidence type="ECO:0000313" key="7">
    <source>
        <dbReference type="Proteomes" id="UP000683925"/>
    </source>
</evidence>
<evidence type="ECO:0000313" key="6">
    <source>
        <dbReference type="EMBL" id="CAD8155411.1"/>
    </source>
</evidence>
<keyword evidence="7" id="KW-1185">Reference proteome</keyword>
<dbReference type="EMBL" id="CAJJDP010000030">
    <property type="protein sequence ID" value="CAD8155411.1"/>
    <property type="molecule type" value="Genomic_DNA"/>
</dbReference>
<dbReference type="GO" id="GO:0008270">
    <property type="term" value="F:zinc ion binding"/>
    <property type="evidence" value="ECO:0007669"/>
    <property type="project" value="UniProtKB-KW"/>
</dbReference>
<dbReference type="GO" id="GO:0061630">
    <property type="term" value="F:ubiquitin protein ligase activity"/>
    <property type="evidence" value="ECO:0007669"/>
    <property type="project" value="TreeGrafter"/>
</dbReference>
<gene>
    <name evidence="6" type="ORF">POCTA_138.1.T0300289</name>
</gene>
<dbReference type="InterPro" id="IPR001841">
    <property type="entry name" value="Znf_RING"/>
</dbReference>
<keyword evidence="2 4" id="KW-0863">Zinc-finger</keyword>
<evidence type="ECO:0000259" key="5">
    <source>
        <dbReference type="PROSITE" id="PS50089"/>
    </source>
</evidence>
<dbReference type="PANTHER" id="PTHR45931">
    <property type="entry name" value="SI:CH211-59O9.10"/>
    <property type="match status" value="1"/>
</dbReference>
<dbReference type="PROSITE" id="PS50089">
    <property type="entry name" value="ZF_RING_2"/>
    <property type="match status" value="1"/>
</dbReference>
<accession>A0A8S1TN17</accession>
<reference evidence="6" key="1">
    <citation type="submission" date="2021-01" db="EMBL/GenBank/DDBJ databases">
        <authorList>
            <consortium name="Genoscope - CEA"/>
            <person name="William W."/>
        </authorList>
    </citation>
    <scope>NUCLEOTIDE SEQUENCE</scope>
</reference>
<proteinExistence type="predicted"/>
<evidence type="ECO:0000256" key="2">
    <source>
        <dbReference type="ARBA" id="ARBA00022771"/>
    </source>
</evidence>
<dbReference type="SMART" id="SM00184">
    <property type="entry name" value="RING"/>
    <property type="match status" value="1"/>
</dbReference>
<dbReference type="CDD" id="cd16454">
    <property type="entry name" value="RING-H2_PA-TM-RING"/>
    <property type="match status" value="1"/>
</dbReference>
<sequence length="179" mass="21122">MFQVLRNVFEARNNFDNYWCHLCKMEIIQRTYHSEEDKQEYCLLCESPLEQMAQGINDSELRSFEIYISPEAQSNRTLSDWTQSLNEISDFLNFLSLLTENLFFQEDQQLGASESQISTLREHVASIDDQQSTCYICQEDFKEEDVELEMSCSHNYHKDCLTQWLKINNSCPVCRAKIN</sequence>
<name>A0A8S1TN17_PAROT</name>
<evidence type="ECO:0000256" key="3">
    <source>
        <dbReference type="ARBA" id="ARBA00022833"/>
    </source>
</evidence>
<dbReference type="Pfam" id="PF13639">
    <property type="entry name" value="zf-RING_2"/>
    <property type="match status" value="1"/>
</dbReference>
<dbReference type="PANTHER" id="PTHR45931:SF3">
    <property type="entry name" value="RING ZINC FINGER-CONTAINING PROTEIN"/>
    <property type="match status" value="1"/>
</dbReference>
<feature type="domain" description="RING-type" evidence="5">
    <location>
        <begin position="134"/>
        <end position="175"/>
    </location>
</feature>
<dbReference type="AlphaFoldDB" id="A0A8S1TN17"/>
<dbReference type="OrthoDB" id="1302410at2759"/>
<evidence type="ECO:0000256" key="1">
    <source>
        <dbReference type="ARBA" id="ARBA00022723"/>
    </source>
</evidence>
<dbReference type="InterPro" id="IPR051834">
    <property type="entry name" value="RING_finger_E3_ligase"/>
</dbReference>
<evidence type="ECO:0000256" key="4">
    <source>
        <dbReference type="PROSITE-ProRule" id="PRU00175"/>
    </source>
</evidence>
<organism evidence="6 7">
    <name type="scientific">Paramecium octaurelia</name>
    <dbReference type="NCBI Taxonomy" id="43137"/>
    <lineage>
        <taxon>Eukaryota</taxon>
        <taxon>Sar</taxon>
        <taxon>Alveolata</taxon>
        <taxon>Ciliophora</taxon>
        <taxon>Intramacronucleata</taxon>
        <taxon>Oligohymenophorea</taxon>
        <taxon>Peniculida</taxon>
        <taxon>Parameciidae</taxon>
        <taxon>Paramecium</taxon>
    </lineage>
</organism>
<dbReference type="Proteomes" id="UP000683925">
    <property type="component" value="Unassembled WGS sequence"/>
</dbReference>
<comment type="caution">
    <text evidence="6">The sequence shown here is derived from an EMBL/GenBank/DDBJ whole genome shotgun (WGS) entry which is preliminary data.</text>
</comment>
<keyword evidence="3" id="KW-0862">Zinc</keyword>
<dbReference type="GO" id="GO:0005634">
    <property type="term" value="C:nucleus"/>
    <property type="evidence" value="ECO:0007669"/>
    <property type="project" value="TreeGrafter"/>
</dbReference>
<protein>
    <recommendedName>
        <fullName evidence="5">RING-type domain-containing protein</fullName>
    </recommendedName>
</protein>